<keyword evidence="3" id="KW-1185">Reference proteome</keyword>
<dbReference type="OrthoDB" id="2505969at2759"/>
<gene>
    <name evidence="2" type="ORF">BDP27DRAFT_1416595</name>
</gene>
<name>A0A9P5UDJ4_9AGAR</name>
<protein>
    <submittedName>
        <fullName evidence="2">Uncharacterized protein</fullName>
    </submittedName>
</protein>
<feature type="compositionally biased region" description="Low complexity" evidence="1">
    <location>
        <begin position="89"/>
        <end position="105"/>
    </location>
</feature>
<evidence type="ECO:0000256" key="1">
    <source>
        <dbReference type="SAM" id="MobiDB-lite"/>
    </source>
</evidence>
<dbReference type="EMBL" id="JADNRY010000014">
    <property type="protein sequence ID" value="KAF9074298.1"/>
    <property type="molecule type" value="Genomic_DNA"/>
</dbReference>
<feature type="region of interest" description="Disordered" evidence="1">
    <location>
        <begin position="84"/>
        <end position="105"/>
    </location>
</feature>
<accession>A0A9P5UDJ4</accession>
<dbReference type="AlphaFoldDB" id="A0A9P5UDJ4"/>
<reference evidence="2" key="1">
    <citation type="submission" date="2020-11" db="EMBL/GenBank/DDBJ databases">
        <authorList>
            <consortium name="DOE Joint Genome Institute"/>
            <person name="Ahrendt S."/>
            <person name="Riley R."/>
            <person name="Andreopoulos W."/>
            <person name="Labutti K."/>
            <person name="Pangilinan J."/>
            <person name="Ruiz-Duenas F.J."/>
            <person name="Barrasa J.M."/>
            <person name="Sanchez-Garcia M."/>
            <person name="Camarero S."/>
            <person name="Miyauchi S."/>
            <person name="Serrano A."/>
            <person name="Linde D."/>
            <person name="Babiker R."/>
            <person name="Drula E."/>
            <person name="Ayuso-Fernandez I."/>
            <person name="Pacheco R."/>
            <person name="Padilla G."/>
            <person name="Ferreira P."/>
            <person name="Barriuso J."/>
            <person name="Kellner H."/>
            <person name="Castanera R."/>
            <person name="Alfaro M."/>
            <person name="Ramirez L."/>
            <person name="Pisabarro A.G."/>
            <person name="Kuo A."/>
            <person name="Tritt A."/>
            <person name="Lipzen A."/>
            <person name="He G."/>
            <person name="Yan M."/>
            <person name="Ng V."/>
            <person name="Cullen D."/>
            <person name="Martin F."/>
            <person name="Rosso M.-N."/>
            <person name="Henrissat B."/>
            <person name="Hibbett D."/>
            <person name="Martinez A.T."/>
            <person name="Grigoriev I.V."/>
        </authorList>
    </citation>
    <scope>NUCLEOTIDE SEQUENCE</scope>
    <source>
        <strain evidence="2">AH 40177</strain>
    </source>
</reference>
<comment type="caution">
    <text evidence="2">The sequence shown here is derived from an EMBL/GenBank/DDBJ whole genome shotgun (WGS) entry which is preliminary data.</text>
</comment>
<organism evidence="2 3">
    <name type="scientific">Rhodocollybia butyracea</name>
    <dbReference type="NCBI Taxonomy" id="206335"/>
    <lineage>
        <taxon>Eukaryota</taxon>
        <taxon>Fungi</taxon>
        <taxon>Dikarya</taxon>
        <taxon>Basidiomycota</taxon>
        <taxon>Agaricomycotina</taxon>
        <taxon>Agaricomycetes</taxon>
        <taxon>Agaricomycetidae</taxon>
        <taxon>Agaricales</taxon>
        <taxon>Marasmiineae</taxon>
        <taxon>Omphalotaceae</taxon>
        <taxon>Rhodocollybia</taxon>
    </lineage>
</organism>
<evidence type="ECO:0000313" key="2">
    <source>
        <dbReference type="EMBL" id="KAF9074298.1"/>
    </source>
</evidence>
<dbReference type="Proteomes" id="UP000772434">
    <property type="component" value="Unassembled WGS sequence"/>
</dbReference>
<evidence type="ECO:0000313" key="3">
    <source>
        <dbReference type="Proteomes" id="UP000772434"/>
    </source>
</evidence>
<sequence>MGKRKADGIQHVVRSYIGAGRFGKVLGTSSMLGHWALAKQREEAVYSYSLSKGLSTELQNALNDITGDDHLDFGSSKGMEIDGIGPDINAGDAANSEDSSAELSSSQNVVDLRDFIGVNKWHGRRKYKDAQTWKQHIQRFNNAWASIIDKLVDEYICWNYNSKPSTGSPSDSWEFSIEIIDIHSLTHQTTIYQDSETKTTSALVHAGYLPASPESPSIAVSLHMLELFYAMQLFKPNFSVEAFAKMLSAMHLGGEPLQTFSHMVVVDGNNLLKCLHGVGKREVADTRVFGESDYYLSEEFVNLYANEVPARPPPKPAVEVEEDFTEDAIHQEKHFRLKWV</sequence>
<proteinExistence type="predicted"/>